<dbReference type="PATRIC" id="fig|631454.5.peg.383"/>
<accession>V4RVA1</accession>
<keyword evidence="3" id="KW-1185">Reference proteome</keyword>
<proteinExistence type="predicted"/>
<organism evidence="2 3">
    <name type="scientific">Lutibaculum baratangense AMV1</name>
    <dbReference type="NCBI Taxonomy" id="631454"/>
    <lineage>
        <taxon>Bacteria</taxon>
        <taxon>Pseudomonadati</taxon>
        <taxon>Pseudomonadota</taxon>
        <taxon>Alphaproteobacteria</taxon>
        <taxon>Hyphomicrobiales</taxon>
        <taxon>Tepidamorphaceae</taxon>
        <taxon>Lutibaculum</taxon>
    </lineage>
</organism>
<dbReference type="Proteomes" id="UP000017819">
    <property type="component" value="Unassembled WGS sequence"/>
</dbReference>
<dbReference type="STRING" id="631454.N177_0391"/>
<dbReference type="AlphaFoldDB" id="V4RVA1"/>
<dbReference type="InterPro" id="IPR007332">
    <property type="entry name" value="DUF411"/>
</dbReference>
<evidence type="ECO:0000313" key="3">
    <source>
        <dbReference type="Proteomes" id="UP000017819"/>
    </source>
</evidence>
<dbReference type="Pfam" id="PF04214">
    <property type="entry name" value="DUF411"/>
    <property type="match status" value="1"/>
</dbReference>
<dbReference type="EMBL" id="AWXZ01000012">
    <property type="protein sequence ID" value="ESR26965.1"/>
    <property type="molecule type" value="Genomic_DNA"/>
</dbReference>
<sequence length="152" mass="15762">MSDRRATRLAALACGLLMSTAVSAATVVDVIKGASCGCCVAWIETLEEAGFSVTSEDVAQGALVQAKMDAGIPADLASCHTAKVDGYVIEGHVPAREIERLLDERPDAIGLAVPGMPLGSPGMEYGDEADAYDVLLVKADGTTEVYASYPAR</sequence>
<protein>
    <submittedName>
        <fullName evidence="2">CopG protein</fullName>
    </submittedName>
</protein>
<dbReference type="OrthoDB" id="14727at2"/>
<comment type="caution">
    <text evidence="2">The sequence shown here is derived from an EMBL/GenBank/DDBJ whole genome shotgun (WGS) entry which is preliminary data.</text>
</comment>
<dbReference type="RefSeq" id="WP_023430542.1">
    <property type="nucleotide sequence ID" value="NZ_AWXZ01000012.1"/>
</dbReference>
<feature type="signal peptide" evidence="1">
    <location>
        <begin position="1"/>
        <end position="24"/>
    </location>
</feature>
<evidence type="ECO:0000256" key="1">
    <source>
        <dbReference type="SAM" id="SignalP"/>
    </source>
</evidence>
<feature type="chain" id="PRO_5004726016" evidence="1">
    <location>
        <begin position="25"/>
        <end position="152"/>
    </location>
</feature>
<reference evidence="2 3" key="1">
    <citation type="journal article" date="2014" name="Genome Announc.">
        <title>Draft Genome Sequence of Lutibaculum baratangense Strain AMV1T, Isolated from a Mud Volcano in Andamans, India.</title>
        <authorList>
            <person name="Singh A."/>
            <person name="Sreenivas A."/>
            <person name="Sathyanarayana Reddy G."/>
            <person name="Pinnaka A.K."/>
            <person name="Shivaji S."/>
        </authorList>
    </citation>
    <scope>NUCLEOTIDE SEQUENCE [LARGE SCALE GENOMIC DNA]</scope>
    <source>
        <strain evidence="2 3">AMV1</strain>
    </source>
</reference>
<name>V4RVA1_9HYPH</name>
<gene>
    <name evidence="2" type="ORF">N177_0391</name>
</gene>
<evidence type="ECO:0000313" key="2">
    <source>
        <dbReference type="EMBL" id="ESR26965.1"/>
    </source>
</evidence>
<keyword evidence="1" id="KW-0732">Signal</keyword>
<dbReference type="eggNOG" id="COG3019">
    <property type="taxonomic scope" value="Bacteria"/>
</dbReference>